<evidence type="ECO:0000313" key="3">
    <source>
        <dbReference type="Proteomes" id="UP000240429"/>
    </source>
</evidence>
<feature type="compositionally biased region" description="Basic and acidic residues" evidence="1">
    <location>
        <begin position="40"/>
        <end position="55"/>
    </location>
</feature>
<sequence>MRFGGARLWADAWRERVPDSDPARAPGVAEPLTPLTSAVRHQEFPDGVEPPEKACHQGGPVSASREAVHGAAAPDPCLAGPGRTRAGRA</sequence>
<name>A0A2P8Q3B6_9ACTN</name>
<accession>A0A2P8Q3B6</accession>
<gene>
    <name evidence="2" type="ORF">C6Y14_24945</name>
</gene>
<evidence type="ECO:0000256" key="1">
    <source>
        <dbReference type="SAM" id="MobiDB-lite"/>
    </source>
</evidence>
<dbReference type="Proteomes" id="UP000240429">
    <property type="component" value="Unassembled WGS sequence"/>
</dbReference>
<organism evidence="2 3">
    <name type="scientific">Streptomyces dioscori</name>
    <dbReference type="NCBI Taxonomy" id="2109333"/>
    <lineage>
        <taxon>Bacteria</taxon>
        <taxon>Bacillati</taxon>
        <taxon>Actinomycetota</taxon>
        <taxon>Actinomycetes</taxon>
        <taxon>Kitasatosporales</taxon>
        <taxon>Streptomycetaceae</taxon>
        <taxon>Streptomyces</taxon>
        <taxon>Streptomyces aurantiacus group</taxon>
    </lineage>
</organism>
<dbReference type="EMBL" id="PYBJ01000017">
    <property type="protein sequence ID" value="PSM40732.1"/>
    <property type="molecule type" value="Genomic_DNA"/>
</dbReference>
<keyword evidence="3" id="KW-1185">Reference proteome</keyword>
<comment type="caution">
    <text evidence="2">The sequence shown here is derived from an EMBL/GenBank/DDBJ whole genome shotgun (WGS) entry which is preliminary data.</text>
</comment>
<feature type="compositionally biased region" description="Basic and acidic residues" evidence="1">
    <location>
        <begin position="12"/>
        <end position="22"/>
    </location>
</feature>
<dbReference type="AlphaFoldDB" id="A0A2P8Q3B6"/>
<protein>
    <submittedName>
        <fullName evidence="2">Uncharacterized protein</fullName>
    </submittedName>
</protein>
<feature type="region of interest" description="Disordered" evidence="1">
    <location>
        <begin position="1"/>
        <end position="89"/>
    </location>
</feature>
<evidence type="ECO:0000313" key="2">
    <source>
        <dbReference type="EMBL" id="PSM40732.1"/>
    </source>
</evidence>
<reference evidence="2 3" key="1">
    <citation type="submission" date="2018-03" db="EMBL/GenBank/DDBJ databases">
        <title>Streptomyces dioscori sp. nov., a novel endophytic actinobacterium isolated from bulbil of Dioscorea bulbifera L.</title>
        <authorList>
            <person name="Zhikuan W."/>
        </authorList>
    </citation>
    <scope>NUCLEOTIDE SEQUENCE [LARGE SCALE GENOMIC DNA]</scope>
    <source>
        <strain evidence="2 3">A217</strain>
    </source>
</reference>
<proteinExistence type="predicted"/>